<keyword evidence="4" id="KW-0472">Membrane</keyword>
<feature type="compositionally biased region" description="Basic residues" evidence="3">
    <location>
        <begin position="12"/>
        <end position="21"/>
    </location>
</feature>
<dbReference type="Gene3D" id="2.40.260.10">
    <property type="entry name" value="Sortase"/>
    <property type="match status" value="1"/>
</dbReference>
<dbReference type="OrthoDB" id="5242879at2"/>
<evidence type="ECO:0000256" key="3">
    <source>
        <dbReference type="SAM" id="MobiDB-lite"/>
    </source>
</evidence>
<accession>A0A1T5I882</accession>
<dbReference type="InterPro" id="IPR053465">
    <property type="entry name" value="Sortase_Class_E"/>
</dbReference>
<dbReference type="CDD" id="cd05830">
    <property type="entry name" value="Sortase_E"/>
    <property type="match status" value="1"/>
</dbReference>
<dbReference type="NCBIfam" id="NF033747">
    <property type="entry name" value="class_E_sortase"/>
    <property type="match status" value="1"/>
</dbReference>
<dbReference type="InterPro" id="IPR005754">
    <property type="entry name" value="Sortase"/>
</dbReference>
<protein>
    <submittedName>
        <fullName evidence="5">Sortase A</fullName>
    </submittedName>
</protein>
<keyword evidence="4" id="KW-0812">Transmembrane</keyword>
<evidence type="ECO:0000256" key="1">
    <source>
        <dbReference type="ARBA" id="ARBA00022801"/>
    </source>
</evidence>
<dbReference type="EMBL" id="FUZP01000001">
    <property type="protein sequence ID" value="SKC35369.1"/>
    <property type="molecule type" value="Genomic_DNA"/>
</dbReference>
<dbReference type="RefSeq" id="WP_079726321.1">
    <property type="nucleotide sequence ID" value="NZ_FUZP01000001.1"/>
</dbReference>
<dbReference type="STRING" id="123320.SAMN06309945_0058"/>
<reference evidence="5 6" key="1">
    <citation type="submission" date="2017-02" db="EMBL/GenBank/DDBJ databases">
        <authorList>
            <person name="Peterson S.W."/>
        </authorList>
    </citation>
    <scope>NUCLEOTIDE SEQUENCE [LARGE SCALE GENOMIC DNA]</scope>
    <source>
        <strain evidence="5 6">VKM Ac-2059</strain>
    </source>
</reference>
<dbReference type="GO" id="GO:0016787">
    <property type="term" value="F:hydrolase activity"/>
    <property type="evidence" value="ECO:0007669"/>
    <property type="project" value="UniProtKB-KW"/>
</dbReference>
<keyword evidence="4" id="KW-1133">Transmembrane helix</keyword>
<feature type="region of interest" description="Disordered" evidence="3">
    <location>
        <begin position="1"/>
        <end position="21"/>
    </location>
</feature>
<gene>
    <name evidence="5" type="ORF">SAMN06309945_0058</name>
</gene>
<evidence type="ECO:0000313" key="6">
    <source>
        <dbReference type="Proteomes" id="UP000190857"/>
    </source>
</evidence>
<feature type="active site" description="Proton donor/acceptor" evidence="2">
    <location>
        <position position="155"/>
    </location>
</feature>
<sequence length="257" mass="28086">MTTAHGTPVTRRERRTRKTAKRPPKVTFLGVLGELLFTAGLLVMLYLVWQLWWNDIVVRAEQDSGAAALSESWTGGLDNLPTTTDETDFGAPAVSPEPVDGETFAILKVPRFGDDYGAKIAGGVSKARTLDKIGIGHYPDTQVLGENGNFALAGHRNTYGKPLNQIAELQVGDSIVVQTKQGWYTYKFRTLEYVTPKAVDVLNPVPQTEVTEMTDSFITLTSCNPKLSTAERIVAYGVFDSWRPTEAGPPAELAAQK</sequence>
<proteinExistence type="predicted"/>
<organism evidence="5 6">
    <name type="scientific">Okibacterium fritillariae</name>
    <dbReference type="NCBI Taxonomy" id="123320"/>
    <lineage>
        <taxon>Bacteria</taxon>
        <taxon>Bacillati</taxon>
        <taxon>Actinomycetota</taxon>
        <taxon>Actinomycetes</taxon>
        <taxon>Micrococcales</taxon>
        <taxon>Microbacteriaceae</taxon>
        <taxon>Okibacterium</taxon>
    </lineage>
</organism>
<keyword evidence="6" id="KW-1185">Reference proteome</keyword>
<evidence type="ECO:0000256" key="2">
    <source>
        <dbReference type="PIRSR" id="PIRSR605754-1"/>
    </source>
</evidence>
<dbReference type="Proteomes" id="UP000190857">
    <property type="component" value="Unassembled WGS sequence"/>
</dbReference>
<dbReference type="InterPro" id="IPR023365">
    <property type="entry name" value="Sortase_dom-sf"/>
</dbReference>
<keyword evidence="1" id="KW-0378">Hydrolase</keyword>
<dbReference type="AlphaFoldDB" id="A0A1T5I882"/>
<name>A0A1T5I882_9MICO</name>
<dbReference type="InterPro" id="IPR042003">
    <property type="entry name" value="Sortase_E"/>
</dbReference>
<evidence type="ECO:0000313" key="5">
    <source>
        <dbReference type="EMBL" id="SKC35369.1"/>
    </source>
</evidence>
<dbReference type="Pfam" id="PF04203">
    <property type="entry name" value="Sortase"/>
    <property type="match status" value="1"/>
</dbReference>
<dbReference type="SUPFAM" id="SSF63817">
    <property type="entry name" value="Sortase"/>
    <property type="match status" value="1"/>
</dbReference>
<evidence type="ECO:0000256" key="4">
    <source>
        <dbReference type="SAM" id="Phobius"/>
    </source>
</evidence>
<feature type="active site" description="Acyl-thioester intermediate" evidence="2">
    <location>
        <position position="223"/>
    </location>
</feature>
<feature type="transmembrane region" description="Helical" evidence="4">
    <location>
        <begin position="26"/>
        <end position="49"/>
    </location>
</feature>